<dbReference type="SUPFAM" id="SSF47413">
    <property type="entry name" value="lambda repressor-like DNA-binding domains"/>
    <property type="match status" value="1"/>
</dbReference>
<dbReference type="PROSITE" id="PS50932">
    <property type="entry name" value="HTH_LACI_2"/>
    <property type="match status" value="1"/>
</dbReference>
<dbReference type="GO" id="GO:0000976">
    <property type="term" value="F:transcription cis-regulatory region binding"/>
    <property type="evidence" value="ECO:0007669"/>
    <property type="project" value="TreeGrafter"/>
</dbReference>
<dbReference type="SUPFAM" id="SSF53822">
    <property type="entry name" value="Periplasmic binding protein-like I"/>
    <property type="match status" value="1"/>
</dbReference>
<dbReference type="Pfam" id="PF13377">
    <property type="entry name" value="Peripla_BP_3"/>
    <property type="match status" value="1"/>
</dbReference>
<evidence type="ECO:0000313" key="7">
    <source>
        <dbReference type="Proteomes" id="UP000032737"/>
    </source>
</evidence>
<evidence type="ECO:0000256" key="1">
    <source>
        <dbReference type="ARBA" id="ARBA00022491"/>
    </source>
</evidence>
<protein>
    <submittedName>
        <fullName evidence="6">Transcriptional regulator, LacI family</fullName>
    </submittedName>
</protein>
<feature type="domain" description="HTH lacI-type" evidence="5">
    <location>
        <begin position="3"/>
        <end position="57"/>
    </location>
</feature>
<keyword evidence="4" id="KW-0804">Transcription</keyword>
<dbReference type="PANTHER" id="PTHR30146">
    <property type="entry name" value="LACI-RELATED TRANSCRIPTIONAL REPRESSOR"/>
    <property type="match status" value="1"/>
</dbReference>
<dbReference type="RefSeq" id="WP_030004676.1">
    <property type="nucleotide sequence ID" value="NC_022549.1"/>
</dbReference>
<sequence>MKRTIYHIATELGLSPGTISKVINKTGNVSEETRKRVLDYIKEVGYVPATSARMLKSKRSYTIGVVFSEDLKIGLEHSFFASILQNFKSYVEKEGYELSFIVTQLGEHKMSYYEWCMNKKVDGVFIVVGEANDDGIIELANKNIPCVSTDIVIPGITSVISDNEDGIIQSLDYLFKDRSLSDVAIITGPLKSRSFYIRYQTYMNYLKTNKLPIKKSYIVEAESFGFTSGVNAANKLIEENPVLPKAILVGSDDIALGVLKSLKEHQIKVPDDIEIIGFDDIPFAKHFTPSLTTVKQDKVMIGETAAKALINMIEHSNQKQEILIKVPVSLILRESTK</sequence>
<dbReference type="CDD" id="cd01392">
    <property type="entry name" value="HTH_LacI"/>
    <property type="match status" value="1"/>
</dbReference>
<dbReference type="EMBL" id="FO681348">
    <property type="protein sequence ID" value="CCV65813.1"/>
    <property type="molecule type" value="Genomic_DNA"/>
</dbReference>
<dbReference type="SMART" id="SM00354">
    <property type="entry name" value="HTH_LACI"/>
    <property type="match status" value="1"/>
</dbReference>
<evidence type="ECO:0000256" key="3">
    <source>
        <dbReference type="ARBA" id="ARBA00023125"/>
    </source>
</evidence>
<dbReference type="InterPro" id="IPR000843">
    <property type="entry name" value="HTH_LacI"/>
</dbReference>
<evidence type="ECO:0000313" key="6">
    <source>
        <dbReference type="EMBL" id="CCV65813.1"/>
    </source>
</evidence>
<reference evidence="6 7" key="1">
    <citation type="journal article" date="2013" name="J. Mol. Microbiol. Biotechnol.">
        <title>Analysis of the Complete Genomes of Acholeplasma brassicae , A. palmae and A. laidlawii and Their Comparison to the Obligate Parasites from ' Candidatus Phytoplasma'.</title>
        <authorList>
            <person name="Kube M."/>
            <person name="Siewert C."/>
            <person name="Migdoll A.M."/>
            <person name="Duduk B."/>
            <person name="Holz S."/>
            <person name="Rabus R."/>
            <person name="Seemuller E."/>
            <person name="Mitrovic J."/>
            <person name="Muller I."/>
            <person name="Buttner C."/>
            <person name="Reinhardt R."/>
        </authorList>
    </citation>
    <scope>NUCLEOTIDE SEQUENCE [LARGE SCALE GENOMIC DNA]</scope>
    <source>
        <strain evidence="7">0502</strain>
    </source>
</reference>
<organism evidence="6 7">
    <name type="scientific">Acholeplasma brassicae</name>
    <dbReference type="NCBI Taxonomy" id="61635"/>
    <lineage>
        <taxon>Bacteria</taxon>
        <taxon>Bacillati</taxon>
        <taxon>Mycoplasmatota</taxon>
        <taxon>Mollicutes</taxon>
        <taxon>Acholeplasmatales</taxon>
        <taxon>Acholeplasmataceae</taxon>
        <taxon>Acholeplasma</taxon>
    </lineage>
</organism>
<dbReference type="Proteomes" id="UP000032737">
    <property type="component" value="Chromosome"/>
</dbReference>
<dbReference type="CDD" id="cd06267">
    <property type="entry name" value="PBP1_LacI_sugar_binding-like"/>
    <property type="match status" value="1"/>
</dbReference>
<dbReference type="HOGENOM" id="CLU_037628_6_2_14"/>
<dbReference type="Gene3D" id="1.10.260.40">
    <property type="entry name" value="lambda repressor-like DNA-binding domains"/>
    <property type="match status" value="1"/>
</dbReference>
<keyword evidence="2" id="KW-0805">Transcription regulation</keyword>
<dbReference type="PANTHER" id="PTHR30146:SF148">
    <property type="entry name" value="HTH-TYPE TRANSCRIPTIONAL REPRESSOR PURR-RELATED"/>
    <property type="match status" value="1"/>
</dbReference>
<accession>U4KRK0</accession>
<dbReference type="InterPro" id="IPR046335">
    <property type="entry name" value="LacI/GalR-like_sensor"/>
</dbReference>
<evidence type="ECO:0000256" key="4">
    <source>
        <dbReference type="ARBA" id="ARBA00023163"/>
    </source>
</evidence>
<dbReference type="InterPro" id="IPR028082">
    <property type="entry name" value="Peripla_BP_I"/>
</dbReference>
<keyword evidence="3" id="KW-0238">DNA-binding</keyword>
<proteinExistence type="predicted"/>
<dbReference type="STRING" id="61635.BN85307920"/>
<evidence type="ECO:0000259" key="5">
    <source>
        <dbReference type="PROSITE" id="PS50932"/>
    </source>
</evidence>
<evidence type="ECO:0000256" key="2">
    <source>
        <dbReference type="ARBA" id="ARBA00023015"/>
    </source>
</evidence>
<dbReference type="GO" id="GO:0003700">
    <property type="term" value="F:DNA-binding transcription factor activity"/>
    <property type="evidence" value="ECO:0007669"/>
    <property type="project" value="TreeGrafter"/>
</dbReference>
<dbReference type="KEGG" id="abra:BN85307920"/>
<dbReference type="OrthoDB" id="9789891at2"/>
<dbReference type="AlphaFoldDB" id="U4KRK0"/>
<name>U4KRK0_9MOLU</name>
<gene>
    <name evidence="6" type="ORF">BN85307920</name>
</gene>
<dbReference type="InterPro" id="IPR010982">
    <property type="entry name" value="Lambda_DNA-bd_dom_sf"/>
</dbReference>
<dbReference type="Pfam" id="PF00356">
    <property type="entry name" value="LacI"/>
    <property type="match status" value="1"/>
</dbReference>
<keyword evidence="7" id="KW-1185">Reference proteome</keyword>
<keyword evidence="1" id="KW-0678">Repressor</keyword>
<dbReference type="Gene3D" id="3.40.50.2300">
    <property type="match status" value="2"/>
</dbReference>